<dbReference type="EMBL" id="BART01042097">
    <property type="protein sequence ID" value="GAH20514.1"/>
    <property type="molecule type" value="Genomic_DNA"/>
</dbReference>
<sequence length="41" mass="4805">LNNLANKKIEMTTVYPKKLPNQKTKKFIKNQIDDAETDDRV</sequence>
<name>X1ETN8_9ZZZZ</name>
<evidence type="ECO:0000313" key="1">
    <source>
        <dbReference type="EMBL" id="GAH20514.1"/>
    </source>
</evidence>
<comment type="caution">
    <text evidence="1">The sequence shown here is derived from an EMBL/GenBank/DDBJ whole genome shotgun (WGS) entry which is preliminary data.</text>
</comment>
<proteinExistence type="predicted"/>
<gene>
    <name evidence="1" type="ORF">S01H4_67185</name>
</gene>
<organism evidence="1">
    <name type="scientific">marine sediment metagenome</name>
    <dbReference type="NCBI Taxonomy" id="412755"/>
    <lineage>
        <taxon>unclassified sequences</taxon>
        <taxon>metagenomes</taxon>
        <taxon>ecological metagenomes</taxon>
    </lineage>
</organism>
<accession>X1ETN8</accession>
<feature type="non-terminal residue" evidence="1">
    <location>
        <position position="1"/>
    </location>
</feature>
<dbReference type="AlphaFoldDB" id="X1ETN8"/>
<reference evidence="1" key="1">
    <citation type="journal article" date="2014" name="Front. Microbiol.">
        <title>High frequency of phylogenetically diverse reductive dehalogenase-homologous genes in deep subseafloor sedimentary metagenomes.</title>
        <authorList>
            <person name="Kawai M."/>
            <person name="Futagami T."/>
            <person name="Toyoda A."/>
            <person name="Takaki Y."/>
            <person name="Nishi S."/>
            <person name="Hori S."/>
            <person name="Arai W."/>
            <person name="Tsubouchi T."/>
            <person name="Morono Y."/>
            <person name="Uchiyama I."/>
            <person name="Ito T."/>
            <person name="Fujiyama A."/>
            <person name="Inagaki F."/>
            <person name="Takami H."/>
        </authorList>
    </citation>
    <scope>NUCLEOTIDE SEQUENCE</scope>
    <source>
        <strain evidence="1">Expedition CK06-06</strain>
    </source>
</reference>
<protein>
    <submittedName>
        <fullName evidence="1">Uncharacterized protein</fullName>
    </submittedName>
</protein>
<feature type="non-terminal residue" evidence="1">
    <location>
        <position position="41"/>
    </location>
</feature>